<dbReference type="InterPro" id="IPR002525">
    <property type="entry name" value="Transp_IS110-like_N"/>
</dbReference>
<dbReference type="Pfam" id="PF02371">
    <property type="entry name" value="Transposase_20"/>
    <property type="match status" value="1"/>
</dbReference>
<organism evidence="3 4">
    <name type="scientific">Spirosoma endophyticum</name>
    <dbReference type="NCBI Taxonomy" id="662367"/>
    <lineage>
        <taxon>Bacteria</taxon>
        <taxon>Pseudomonadati</taxon>
        <taxon>Bacteroidota</taxon>
        <taxon>Cytophagia</taxon>
        <taxon>Cytophagales</taxon>
        <taxon>Cytophagaceae</taxon>
        <taxon>Spirosoma</taxon>
    </lineage>
</organism>
<sequence>MDIRHCIGIDVSKNTAPADRLDWAVYAAKGIVWQTQSENSPTAIRAVIKQLQALPDFDRSNCVVCMEHTGLYNAHALEVFFQAQLPIWLEASLHIKQAGGLQRGKSDSIDAQRIAEYAYRFQDRTRLWKPARPVMKKLAEFTRLRQRLQAIVSQLKVPLNEQKRFGDKALTTQLGQHCSSSLKALLSDLKGVEKAIKQLITDDPTLKALFELVTSIPGVGQVVATELILASDEFKAINNPKKLACHAGVAPFEHSSGSSVRGKTRVNHHARKSLKTLLHMAAMSALQVSGELQEYYQRKVAQGKNKMLVINALRNKLIHRVYAVVKRGKKYNKNYTLTLV</sequence>
<evidence type="ECO:0000259" key="1">
    <source>
        <dbReference type="Pfam" id="PF01548"/>
    </source>
</evidence>
<dbReference type="Proteomes" id="UP000198598">
    <property type="component" value="Unassembled WGS sequence"/>
</dbReference>
<dbReference type="RefSeq" id="WP_093835377.1">
    <property type="nucleotide sequence ID" value="NZ_FOLQ01000057.1"/>
</dbReference>
<dbReference type="GO" id="GO:0006313">
    <property type="term" value="P:DNA transposition"/>
    <property type="evidence" value="ECO:0007669"/>
    <property type="project" value="InterPro"/>
</dbReference>
<feature type="domain" description="Transposase IS116/IS110/IS902 C-terminal" evidence="2">
    <location>
        <begin position="211"/>
        <end position="297"/>
    </location>
</feature>
<dbReference type="AlphaFoldDB" id="A0A1I2I4X6"/>
<dbReference type="Pfam" id="PF01548">
    <property type="entry name" value="DEDD_Tnp_IS110"/>
    <property type="match status" value="1"/>
</dbReference>
<dbReference type="InterPro" id="IPR047650">
    <property type="entry name" value="Transpos_IS110"/>
</dbReference>
<dbReference type="PANTHER" id="PTHR33055">
    <property type="entry name" value="TRANSPOSASE FOR INSERTION SEQUENCE ELEMENT IS1111A"/>
    <property type="match status" value="1"/>
</dbReference>
<dbReference type="STRING" id="662367.SAMN05216167_15711"/>
<dbReference type="InterPro" id="IPR003346">
    <property type="entry name" value="Transposase_20"/>
</dbReference>
<keyword evidence="4" id="KW-1185">Reference proteome</keyword>
<evidence type="ECO:0000313" key="4">
    <source>
        <dbReference type="Proteomes" id="UP000198598"/>
    </source>
</evidence>
<feature type="domain" description="Transposase IS110-like N-terminal" evidence="1">
    <location>
        <begin position="7"/>
        <end position="157"/>
    </location>
</feature>
<dbReference type="NCBIfam" id="NF033542">
    <property type="entry name" value="transpos_IS110"/>
    <property type="match status" value="1"/>
</dbReference>
<gene>
    <name evidence="3" type="ORF">SAMN05216167_15711</name>
</gene>
<protein>
    <submittedName>
        <fullName evidence="3">Transposase</fullName>
    </submittedName>
</protein>
<dbReference type="GO" id="GO:0003677">
    <property type="term" value="F:DNA binding"/>
    <property type="evidence" value="ECO:0007669"/>
    <property type="project" value="InterPro"/>
</dbReference>
<reference evidence="3 4" key="1">
    <citation type="submission" date="2016-10" db="EMBL/GenBank/DDBJ databases">
        <authorList>
            <person name="de Groot N.N."/>
        </authorList>
    </citation>
    <scope>NUCLEOTIDE SEQUENCE [LARGE SCALE GENOMIC DNA]</scope>
    <source>
        <strain evidence="3 4">DSM 26130</strain>
    </source>
</reference>
<proteinExistence type="predicted"/>
<dbReference type="OrthoDB" id="964423at2"/>
<evidence type="ECO:0000259" key="2">
    <source>
        <dbReference type="Pfam" id="PF02371"/>
    </source>
</evidence>
<accession>A0A1I2I4X6</accession>
<dbReference type="EMBL" id="FOLQ01000057">
    <property type="protein sequence ID" value="SFF37375.1"/>
    <property type="molecule type" value="Genomic_DNA"/>
</dbReference>
<dbReference type="GO" id="GO:0004803">
    <property type="term" value="F:transposase activity"/>
    <property type="evidence" value="ECO:0007669"/>
    <property type="project" value="InterPro"/>
</dbReference>
<name>A0A1I2I4X6_9BACT</name>
<evidence type="ECO:0000313" key="3">
    <source>
        <dbReference type="EMBL" id="SFF37375.1"/>
    </source>
</evidence>
<dbReference type="PANTHER" id="PTHR33055:SF3">
    <property type="entry name" value="PUTATIVE TRANSPOSASE FOR IS117-RELATED"/>
    <property type="match status" value="1"/>
</dbReference>